<organism evidence="1">
    <name type="scientific">marine sediment metagenome</name>
    <dbReference type="NCBI Taxonomy" id="412755"/>
    <lineage>
        <taxon>unclassified sequences</taxon>
        <taxon>metagenomes</taxon>
        <taxon>ecological metagenomes</taxon>
    </lineage>
</organism>
<reference evidence="1" key="1">
    <citation type="journal article" date="2015" name="Nature">
        <title>Complex archaea that bridge the gap between prokaryotes and eukaryotes.</title>
        <authorList>
            <person name="Spang A."/>
            <person name="Saw J.H."/>
            <person name="Jorgensen S.L."/>
            <person name="Zaremba-Niedzwiedzka K."/>
            <person name="Martijn J."/>
            <person name="Lind A.E."/>
            <person name="van Eijk R."/>
            <person name="Schleper C."/>
            <person name="Guy L."/>
            <person name="Ettema T.J."/>
        </authorList>
    </citation>
    <scope>NUCLEOTIDE SEQUENCE</scope>
</reference>
<proteinExistence type="predicted"/>
<sequence length="68" mass="7376">MKMETDTLGKCENCGHVASEFDFTVGWTGYSTAAATTQSATWLECPKCGSTRISDVEEERPVLKGDTP</sequence>
<accession>A0A0F9HN79</accession>
<dbReference type="EMBL" id="LAZR01022066">
    <property type="protein sequence ID" value="KKL83155.1"/>
    <property type="molecule type" value="Genomic_DNA"/>
</dbReference>
<evidence type="ECO:0000313" key="1">
    <source>
        <dbReference type="EMBL" id="KKL83155.1"/>
    </source>
</evidence>
<comment type="caution">
    <text evidence="1">The sequence shown here is derived from an EMBL/GenBank/DDBJ whole genome shotgun (WGS) entry which is preliminary data.</text>
</comment>
<name>A0A0F9HN79_9ZZZZ</name>
<protein>
    <submittedName>
        <fullName evidence="1">Uncharacterized protein</fullName>
    </submittedName>
</protein>
<gene>
    <name evidence="1" type="ORF">LCGC14_1977620</name>
</gene>
<dbReference type="AlphaFoldDB" id="A0A0F9HN79"/>